<keyword evidence="1" id="KW-0812">Transmembrane</keyword>
<accession>A0A915P0X6</accession>
<evidence type="ECO:0000313" key="3">
    <source>
        <dbReference type="WBParaSite" id="scf7180000423156.g10338"/>
    </source>
</evidence>
<dbReference type="AlphaFoldDB" id="A0A915P0X6"/>
<name>A0A915P0X6_9BILA</name>
<organism evidence="2 3">
    <name type="scientific">Meloidogyne floridensis</name>
    <dbReference type="NCBI Taxonomy" id="298350"/>
    <lineage>
        <taxon>Eukaryota</taxon>
        <taxon>Metazoa</taxon>
        <taxon>Ecdysozoa</taxon>
        <taxon>Nematoda</taxon>
        <taxon>Chromadorea</taxon>
        <taxon>Rhabditida</taxon>
        <taxon>Tylenchina</taxon>
        <taxon>Tylenchomorpha</taxon>
        <taxon>Tylenchoidea</taxon>
        <taxon>Meloidogynidae</taxon>
        <taxon>Meloidogyninae</taxon>
        <taxon>Meloidogyne</taxon>
    </lineage>
</organism>
<keyword evidence="1" id="KW-1133">Transmembrane helix</keyword>
<reference evidence="3" key="1">
    <citation type="submission" date="2022-11" db="UniProtKB">
        <authorList>
            <consortium name="WormBaseParasite"/>
        </authorList>
    </citation>
    <scope>IDENTIFICATION</scope>
</reference>
<keyword evidence="2" id="KW-1185">Reference proteome</keyword>
<evidence type="ECO:0000313" key="2">
    <source>
        <dbReference type="Proteomes" id="UP000887560"/>
    </source>
</evidence>
<dbReference type="Proteomes" id="UP000887560">
    <property type="component" value="Unplaced"/>
</dbReference>
<proteinExistence type="predicted"/>
<sequence length="262" mass="29246">MRRSIESLINQNSHDEKHTTIQTSLDLVLNENLFEIKDYTEVGKLTTIQETTGTTKEPTTKVTTEASGMKSSIVILIIIVVIVLILVIIGLVYYFIQKATEEKVEVAVDKKKEMSTNIGETSVGTSTDKKTSAAFGSPQTKFGRGNVGDQEKKKTLGTETVFSKTHLKNSTNHEHKAASLQTNKFKLQEDAVSLQPNFFKYFFDVGDGATEPCLSNERHSTVETSFDLLLNENLFGIEDCNSKLALSCSKKENIRKPEEWEI</sequence>
<keyword evidence="1" id="KW-0472">Membrane</keyword>
<protein>
    <submittedName>
        <fullName evidence="3">Uncharacterized protein</fullName>
    </submittedName>
</protein>
<evidence type="ECO:0000256" key="1">
    <source>
        <dbReference type="SAM" id="Phobius"/>
    </source>
</evidence>
<dbReference type="WBParaSite" id="scf7180000423156.g10338">
    <property type="protein sequence ID" value="scf7180000423156.g10338"/>
    <property type="gene ID" value="scf7180000423156.g10338"/>
</dbReference>
<feature type="transmembrane region" description="Helical" evidence="1">
    <location>
        <begin position="73"/>
        <end position="96"/>
    </location>
</feature>